<dbReference type="InterPro" id="IPR033399">
    <property type="entry name" value="TP_0789-like"/>
</dbReference>
<dbReference type="CDD" id="cd16329">
    <property type="entry name" value="LolA_like"/>
    <property type="match status" value="1"/>
</dbReference>
<comment type="caution">
    <text evidence="3">The sequence shown here is derived from an EMBL/GenBank/DDBJ whole genome shotgun (WGS) entry which is preliminary data.</text>
</comment>
<dbReference type="EMBL" id="JAGSOY010000003">
    <property type="protein sequence ID" value="MBU2709900.1"/>
    <property type="molecule type" value="Genomic_DNA"/>
</dbReference>
<name>A0ABS5Z7C3_9GAMM</name>
<dbReference type="RefSeq" id="WP_215818063.1">
    <property type="nucleotide sequence ID" value="NZ_JAGSOY010000003.1"/>
</dbReference>
<evidence type="ECO:0000259" key="2">
    <source>
        <dbReference type="Pfam" id="PF17131"/>
    </source>
</evidence>
<feature type="chain" id="PRO_5045523106" evidence="1">
    <location>
        <begin position="22"/>
        <end position="272"/>
    </location>
</feature>
<keyword evidence="1" id="KW-0732">Signal</keyword>
<accession>A0ABS5Z7C3</accession>
<gene>
    <name evidence="3" type="ORF">KCG35_02395</name>
</gene>
<evidence type="ECO:0000256" key="1">
    <source>
        <dbReference type="SAM" id="SignalP"/>
    </source>
</evidence>
<evidence type="ECO:0000313" key="4">
    <source>
        <dbReference type="Proteomes" id="UP000690515"/>
    </source>
</evidence>
<dbReference type="Gene3D" id="2.50.20.10">
    <property type="entry name" value="Lipoprotein localisation LolA/LolB/LppX"/>
    <property type="match status" value="1"/>
</dbReference>
<feature type="domain" description="Uncharacterized protein TP-0789" evidence="2">
    <location>
        <begin position="77"/>
        <end position="256"/>
    </location>
</feature>
<dbReference type="Proteomes" id="UP000690515">
    <property type="component" value="Unassembled WGS sequence"/>
</dbReference>
<keyword evidence="4" id="KW-1185">Reference proteome</keyword>
<evidence type="ECO:0000313" key="3">
    <source>
        <dbReference type="EMBL" id="MBU2709900.1"/>
    </source>
</evidence>
<sequence length="272" mass="31028">MKFISCLALLVCTVTTSVVYGASSNDALQLAKQLYDRPDGKDRASFGYMVLTEAGHKPRVRALYSYGKDKSYYDIWSLIRFTSPKDIEGTGLLTRDEKNTDSQQWVFLPALKRVRKIASSRKGGRFVGSDLFYEDLQNRIYTKDNHKILGKEVINKLPTIILESIPKNARDSVYSKRLSWIHRPSLTALRIDYYQGGSQPIKRLIVNKLAKKQGYWTIMESVVKDLKSGHSTMMRIKNIAYDQNLPDSLFTTQTLEDPAKEVAFRPSSITKK</sequence>
<dbReference type="Pfam" id="PF17131">
    <property type="entry name" value="LolA_like"/>
    <property type="match status" value="1"/>
</dbReference>
<proteinExistence type="predicted"/>
<keyword evidence="3" id="KW-0449">Lipoprotein</keyword>
<organism evidence="3 4">
    <name type="scientific">Zooshikella harenae</name>
    <dbReference type="NCBI Taxonomy" id="2827238"/>
    <lineage>
        <taxon>Bacteria</taxon>
        <taxon>Pseudomonadati</taxon>
        <taxon>Pseudomonadota</taxon>
        <taxon>Gammaproteobacteria</taxon>
        <taxon>Oceanospirillales</taxon>
        <taxon>Zooshikellaceae</taxon>
        <taxon>Zooshikella</taxon>
    </lineage>
</organism>
<feature type="signal peptide" evidence="1">
    <location>
        <begin position="1"/>
        <end position="21"/>
    </location>
</feature>
<protein>
    <submittedName>
        <fullName evidence="3">Outer membrane lipoprotein-sorting protein</fullName>
    </submittedName>
</protein>
<reference evidence="3 4" key="1">
    <citation type="submission" date="2021-04" db="EMBL/GenBank/DDBJ databases">
        <authorList>
            <person name="Pira H."/>
            <person name="Risdian C."/>
            <person name="Wink J."/>
        </authorList>
    </citation>
    <scope>NUCLEOTIDE SEQUENCE [LARGE SCALE GENOMIC DNA]</scope>
    <source>
        <strain evidence="3 4">WH53</strain>
    </source>
</reference>